<dbReference type="EMBL" id="MFTI01000023">
    <property type="protein sequence ID" value="OGI59869.1"/>
    <property type="molecule type" value="Genomic_DNA"/>
</dbReference>
<name>A0A1F6UR96_9BACT</name>
<protein>
    <submittedName>
        <fullName evidence="1">Uncharacterized protein</fullName>
    </submittedName>
</protein>
<evidence type="ECO:0000313" key="1">
    <source>
        <dbReference type="EMBL" id="OGI59869.1"/>
    </source>
</evidence>
<sequence length="72" mass="8529">MSNPALKNQGKTINYEKNLRKLLGWEDMETKILRKSAGLLKGTLKKSGVVLQREMRKEWEMRIKKLEKQTRK</sequence>
<dbReference type="Proteomes" id="UP000177869">
    <property type="component" value="Unassembled WGS sequence"/>
</dbReference>
<comment type="caution">
    <text evidence="1">The sequence shown here is derived from an EMBL/GenBank/DDBJ whole genome shotgun (WGS) entry which is preliminary data.</text>
</comment>
<reference evidence="1 2" key="1">
    <citation type="journal article" date="2016" name="Nat. Commun.">
        <title>Thousands of microbial genomes shed light on interconnected biogeochemical processes in an aquifer system.</title>
        <authorList>
            <person name="Anantharaman K."/>
            <person name="Brown C.T."/>
            <person name="Hug L.A."/>
            <person name="Sharon I."/>
            <person name="Castelle C.J."/>
            <person name="Probst A.J."/>
            <person name="Thomas B.C."/>
            <person name="Singh A."/>
            <person name="Wilkins M.J."/>
            <person name="Karaoz U."/>
            <person name="Brodie E.L."/>
            <person name="Williams K.H."/>
            <person name="Hubbard S.S."/>
            <person name="Banfield J.F."/>
        </authorList>
    </citation>
    <scope>NUCLEOTIDE SEQUENCE [LARGE SCALE GENOMIC DNA]</scope>
</reference>
<evidence type="ECO:0000313" key="2">
    <source>
        <dbReference type="Proteomes" id="UP000177869"/>
    </source>
</evidence>
<proteinExistence type="predicted"/>
<dbReference type="STRING" id="1801732.A2814_01775"/>
<gene>
    <name evidence="1" type="ORF">A2814_01775</name>
</gene>
<accession>A0A1F6UR96</accession>
<dbReference type="AlphaFoldDB" id="A0A1F6UR96"/>
<organism evidence="1 2">
    <name type="scientific">Candidatus Nomurabacteria bacterium RIFCSPHIGHO2_01_FULL_38_19</name>
    <dbReference type="NCBI Taxonomy" id="1801732"/>
    <lineage>
        <taxon>Bacteria</taxon>
        <taxon>Candidatus Nomuraibacteriota</taxon>
    </lineage>
</organism>